<organism evidence="1 2">
    <name type="scientific">Butyricicoccus pullicaecorum 1.2</name>
    <dbReference type="NCBI Taxonomy" id="1203606"/>
    <lineage>
        <taxon>Bacteria</taxon>
        <taxon>Bacillati</taxon>
        <taxon>Bacillota</taxon>
        <taxon>Clostridia</taxon>
        <taxon>Eubacteriales</taxon>
        <taxon>Butyricicoccaceae</taxon>
        <taxon>Butyricicoccus</taxon>
    </lineage>
</organism>
<dbReference type="HOGENOM" id="CLU_3077795_0_0_9"/>
<dbReference type="AlphaFoldDB" id="R8VXX0"/>
<dbReference type="Proteomes" id="UP000013981">
    <property type="component" value="Unassembled WGS sequence"/>
</dbReference>
<gene>
    <name evidence="1" type="ORF">HMPREF1526_01995</name>
</gene>
<dbReference type="RefSeq" id="WP_016148129.1">
    <property type="nucleotide sequence ID" value="NZ_KB976104.1"/>
</dbReference>
<protein>
    <submittedName>
        <fullName evidence="1">Uncharacterized protein</fullName>
    </submittedName>
</protein>
<accession>R8VXX0</accession>
<comment type="caution">
    <text evidence="1">The sequence shown here is derived from an EMBL/GenBank/DDBJ whole genome shotgun (WGS) entry which is preliminary data.</text>
</comment>
<name>R8VXX0_9FIRM</name>
<proteinExistence type="predicted"/>
<sequence length="52" mass="6056">MRIGYGALGSDLGRYFRSLPKNVQENIMQSGVVFHTEQDMRRCVEYLMESKN</sequence>
<keyword evidence="2" id="KW-1185">Reference proteome</keyword>
<dbReference type="EMBL" id="AQOB01000006">
    <property type="protein sequence ID" value="EOQ37304.1"/>
    <property type="molecule type" value="Genomic_DNA"/>
</dbReference>
<reference evidence="1 2" key="1">
    <citation type="submission" date="2013-01" db="EMBL/GenBank/DDBJ databases">
        <title>The Genome Sequence of Butyricicoccus pullicaecorum 1.2.</title>
        <authorList>
            <consortium name="The Broad Institute Genome Sequencing Platform"/>
            <person name="Earl A."/>
            <person name="Ward D."/>
            <person name="Feldgarden M."/>
            <person name="Gevers D."/>
            <person name="Van Immerseel F."/>
            <person name="Eeckhaut V."/>
            <person name="Walker B."/>
            <person name="Young S.K."/>
            <person name="Zeng Q."/>
            <person name="Gargeya S."/>
            <person name="Fitzgerald M."/>
            <person name="Haas B."/>
            <person name="Abouelleil A."/>
            <person name="Alvarado L."/>
            <person name="Arachchi H.M."/>
            <person name="Berlin A.M."/>
            <person name="Chapman S.B."/>
            <person name="Dewar J."/>
            <person name="Goldberg J."/>
            <person name="Griggs A."/>
            <person name="Gujja S."/>
            <person name="Hansen M."/>
            <person name="Howarth C."/>
            <person name="Imamovic A."/>
            <person name="Larimer J."/>
            <person name="McCowan C."/>
            <person name="Murphy C."/>
            <person name="Neiman D."/>
            <person name="Pearson M."/>
            <person name="Priest M."/>
            <person name="Roberts A."/>
            <person name="Saif S."/>
            <person name="Shea T."/>
            <person name="Sisk P."/>
            <person name="Sykes S."/>
            <person name="Wortman J."/>
            <person name="Nusbaum C."/>
            <person name="Birren B."/>
        </authorList>
    </citation>
    <scope>NUCLEOTIDE SEQUENCE [LARGE SCALE GENOMIC DNA]</scope>
    <source>
        <strain evidence="1 2">1.2</strain>
    </source>
</reference>
<evidence type="ECO:0000313" key="2">
    <source>
        <dbReference type="Proteomes" id="UP000013981"/>
    </source>
</evidence>
<evidence type="ECO:0000313" key="1">
    <source>
        <dbReference type="EMBL" id="EOQ37304.1"/>
    </source>
</evidence>
<dbReference type="PATRIC" id="fig|1203606.4.peg.1951"/>